<keyword evidence="5" id="KW-0653">Protein transport</keyword>
<feature type="transmembrane region" description="Helical" evidence="5">
    <location>
        <begin position="39"/>
        <end position="57"/>
    </location>
</feature>
<feature type="transmembrane region" description="Helical" evidence="5">
    <location>
        <begin position="129"/>
        <end position="153"/>
    </location>
</feature>
<protein>
    <recommendedName>
        <fullName evidence="5">Sec-independent protein translocase protein TatC</fullName>
    </recommendedName>
</protein>
<comment type="subcellular location">
    <subcellularLocation>
        <location evidence="5">Cell membrane</location>
        <topology evidence="5">Multi-pass membrane protein</topology>
    </subcellularLocation>
    <subcellularLocation>
        <location evidence="1">Membrane</location>
        <topology evidence="1">Multi-pass membrane protein</topology>
    </subcellularLocation>
</comment>
<evidence type="ECO:0000256" key="1">
    <source>
        <dbReference type="ARBA" id="ARBA00004141"/>
    </source>
</evidence>
<feature type="transmembrane region" description="Helical" evidence="5">
    <location>
        <begin position="214"/>
        <end position="231"/>
    </location>
</feature>
<dbReference type="EMBL" id="FNIN01000001">
    <property type="protein sequence ID" value="SDN29997.1"/>
    <property type="molecule type" value="Genomic_DNA"/>
</dbReference>
<dbReference type="HAMAP" id="MF_00902">
    <property type="entry name" value="TatC"/>
    <property type="match status" value="1"/>
</dbReference>
<name>A0A1H0A9A2_9BACT</name>
<dbReference type="PANTHER" id="PTHR30371">
    <property type="entry name" value="SEC-INDEPENDENT PROTEIN TRANSLOCASE PROTEIN TATC"/>
    <property type="match status" value="1"/>
</dbReference>
<evidence type="ECO:0000313" key="8">
    <source>
        <dbReference type="Proteomes" id="UP000199602"/>
    </source>
</evidence>
<keyword evidence="5" id="KW-0811">Translocation</keyword>
<keyword evidence="3 5" id="KW-1133">Transmembrane helix</keyword>
<feature type="transmembrane region" description="Helical" evidence="5">
    <location>
        <begin position="173"/>
        <end position="202"/>
    </location>
</feature>
<dbReference type="STRING" id="206665.SAMN04488516_101325"/>
<comment type="subunit">
    <text evidence="5">Forms a complex with TatA.</text>
</comment>
<evidence type="ECO:0000256" key="5">
    <source>
        <dbReference type="HAMAP-Rule" id="MF_00902"/>
    </source>
</evidence>
<dbReference type="AlphaFoldDB" id="A0A1H0A9A2"/>
<keyword evidence="5" id="KW-1003">Cell membrane</keyword>
<evidence type="ECO:0000256" key="3">
    <source>
        <dbReference type="ARBA" id="ARBA00022989"/>
    </source>
</evidence>
<comment type="similarity">
    <text evidence="5">Belongs to the TatC family.</text>
</comment>
<evidence type="ECO:0000256" key="4">
    <source>
        <dbReference type="ARBA" id="ARBA00023136"/>
    </source>
</evidence>
<keyword evidence="5" id="KW-0813">Transport</keyword>
<proteinExistence type="inferred from homology"/>
<feature type="transmembrane region" description="Helical" evidence="5">
    <location>
        <begin position="87"/>
        <end position="108"/>
    </location>
</feature>
<sequence>MSEDLKLKTETSEKDKAENNHSAHEMTLTEHLEELRQRLVRCIIAIVIGFIGSYGFSKQIFNYLMQPLVKVLPPKSTLIFTSLPEAFFTYLKVSLVAGVFAVSPYIFYQLWKFISPGLYESEKKYLLPIAFFSGVFFIVGAMFGYFVVFPFGFQFFMGFATELIRPMPTLREYLSFCIKLLFAFGVIFELPLFIFFLARLGMVTSKGLRKKRKYAILIAFVVSAILTPPDVVTQVLMAGPLVLLYEIGVWIAYFFGKKEPHKQKSSA</sequence>
<reference evidence="7 8" key="1">
    <citation type="submission" date="2016-10" db="EMBL/GenBank/DDBJ databases">
        <authorList>
            <person name="de Groot N.N."/>
        </authorList>
    </citation>
    <scope>NUCLEOTIDE SEQUENCE [LARGE SCALE GENOMIC DNA]</scope>
    <source>
        <strain evidence="7 8">DSM 15269</strain>
    </source>
</reference>
<evidence type="ECO:0000256" key="2">
    <source>
        <dbReference type="ARBA" id="ARBA00022692"/>
    </source>
</evidence>
<comment type="function">
    <text evidence="5">Part of the twin-arginine translocation (Tat) system that transports large folded proteins containing a characteristic twin-arginine motif in their signal peptide across membranes.</text>
</comment>
<gene>
    <name evidence="5" type="primary">tatC</name>
    <name evidence="7" type="ORF">SAMN04488516_101325</name>
</gene>
<evidence type="ECO:0000313" key="7">
    <source>
        <dbReference type="EMBL" id="SDN29997.1"/>
    </source>
</evidence>
<dbReference type="Pfam" id="PF00902">
    <property type="entry name" value="TatC"/>
    <property type="match status" value="1"/>
</dbReference>
<accession>A0A1H0A9A2</accession>
<evidence type="ECO:0000256" key="6">
    <source>
        <dbReference type="SAM" id="MobiDB-lite"/>
    </source>
</evidence>
<dbReference type="PANTHER" id="PTHR30371:SF0">
    <property type="entry name" value="SEC-INDEPENDENT PROTEIN TRANSLOCASE PROTEIN TATC, CHLOROPLASTIC-RELATED"/>
    <property type="match status" value="1"/>
</dbReference>
<dbReference type="InterPro" id="IPR002033">
    <property type="entry name" value="TatC"/>
</dbReference>
<keyword evidence="8" id="KW-1185">Reference proteome</keyword>
<dbReference type="GO" id="GO:0033281">
    <property type="term" value="C:TAT protein transport complex"/>
    <property type="evidence" value="ECO:0007669"/>
    <property type="project" value="UniProtKB-UniRule"/>
</dbReference>
<dbReference type="GO" id="GO:0065002">
    <property type="term" value="P:intracellular protein transmembrane transport"/>
    <property type="evidence" value="ECO:0007669"/>
    <property type="project" value="TreeGrafter"/>
</dbReference>
<dbReference type="GO" id="GO:0043953">
    <property type="term" value="P:protein transport by the Tat complex"/>
    <property type="evidence" value="ECO:0007669"/>
    <property type="project" value="UniProtKB-UniRule"/>
</dbReference>
<dbReference type="NCBIfam" id="TIGR00945">
    <property type="entry name" value="tatC"/>
    <property type="match status" value="1"/>
</dbReference>
<dbReference type="PRINTS" id="PR01840">
    <property type="entry name" value="TATCFAMILY"/>
</dbReference>
<feature type="region of interest" description="Disordered" evidence="6">
    <location>
        <begin position="1"/>
        <end position="23"/>
    </location>
</feature>
<keyword evidence="2 5" id="KW-0812">Transmembrane</keyword>
<organism evidence="7 8">
    <name type="scientific">Desulfonauticus submarinus</name>
    <dbReference type="NCBI Taxonomy" id="206665"/>
    <lineage>
        <taxon>Bacteria</taxon>
        <taxon>Pseudomonadati</taxon>
        <taxon>Thermodesulfobacteriota</taxon>
        <taxon>Desulfovibrionia</taxon>
        <taxon>Desulfovibrionales</taxon>
        <taxon>Desulfonauticaceae</taxon>
        <taxon>Desulfonauticus</taxon>
    </lineage>
</organism>
<feature type="transmembrane region" description="Helical" evidence="5">
    <location>
        <begin position="237"/>
        <end position="256"/>
    </location>
</feature>
<keyword evidence="4 5" id="KW-0472">Membrane</keyword>
<dbReference type="GO" id="GO:0009977">
    <property type="term" value="F:proton motive force dependent protein transmembrane transporter activity"/>
    <property type="evidence" value="ECO:0007669"/>
    <property type="project" value="TreeGrafter"/>
</dbReference>
<dbReference type="Proteomes" id="UP000199602">
    <property type="component" value="Unassembled WGS sequence"/>
</dbReference>